<dbReference type="InterPro" id="IPR052356">
    <property type="entry name" value="Thiol_S-MT"/>
</dbReference>
<reference evidence="2 3" key="1">
    <citation type="journal article" date="2023" name="IMA Fungus">
        <title>Comparative genomic study of the Penicillium genus elucidates a diverse pangenome and 15 lateral gene transfer events.</title>
        <authorList>
            <person name="Petersen C."/>
            <person name="Sorensen T."/>
            <person name="Nielsen M.R."/>
            <person name="Sondergaard T.E."/>
            <person name="Sorensen J.L."/>
            <person name="Fitzpatrick D.A."/>
            <person name="Frisvad J.C."/>
            <person name="Nielsen K.L."/>
        </authorList>
    </citation>
    <scope>NUCLEOTIDE SEQUENCE [LARGE SCALE GENOMIC DNA]</scope>
    <source>
        <strain evidence="2 3">IBT 29057</strain>
    </source>
</reference>
<accession>A0AAD6DZ97</accession>
<protein>
    <submittedName>
        <fullName evidence="2">S-adenosyl-L-methionine-dependent methyltransferase</fullName>
    </submittedName>
</protein>
<dbReference type="Gene3D" id="3.40.50.150">
    <property type="entry name" value="Vaccinia Virus protein VP39"/>
    <property type="match status" value="1"/>
</dbReference>
<evidence type="ECO:0000313" key="2">
    <source>
        <dbReference type="EMBL" id="KAJ5596959.1"/>
    </source>
</evidence>
<dbReference type="CDD" id="cd02440">
    <property type="entry name" value="AdoMet_MTases"/>
    <property type="match status" value="1"/>
</dbReference>
<dbReference type="GO" id="GO:0032259">
    <property type="term" value="P:methylation"/>
    <property type="evidence" value="ECO:0007669"/>
    <property type="project" value="UniProtKB-KW"/>
</dbReference>
<dbReference type="PANTHER" id="PTHR45036">
    <property type="entry name" value="METHYLTRANSFERASE LIKE 7B"/>
    <property type="match status" value="1"/>
</dbReference>
<gene>
    <name evidence="2" type="ORF">N7450_003417</name>
</gene>
<feature type="compositionally biased region" description="Pro residues" evidence="1">
    <location>
        <begin position="68"/>
        <end position="77"/>
    </location>
</feature>
<dbReference type="SUPFAM" id="SSF53335">
    <property type="entry name" value="S-adenosyl-L-methionine-dependent methyltransferases"/>
    <property type="match status" value="1"/>
</dbReference>
<dbReference type="AlphaFoldDB" id="A0AAD6DZ97"/>
<feature type="region of interest" description="Disordered" evidence="1">
    <location>
        <begin position="68"/>
        <end position="88"/>
    </location>
</feature>
<dbReference type="InterPro" id="IPR029063">
    <property type="entry name" value="SAM-dependent_MTases_sf"/>
</dbReference>
<evidence type="ECO:0000256" key="1">
    <source>
        <dbReference type="SAM" id="MobiDB-lite"/>
    </source>
</evidence>
<dbReference type="EMBL" id="JAQJAC010000002">
    <property type="protein sequence ID" value="KAJ5596959.1"/>
    <property type="molecule type" value="Genomic_DNA"/>
</dbReference>
<keyword evidence="3" id="KW-1185">Reference proteome</keyword>
<keyword evidence="2" id="KW-0489">Methyltransferase</keyword>
<proteinExistence type="predicted"/>
<keyword evidence="2" id="KW-0808">Transferase</keyword>
<dbReference type="PANTHER" id="PTHR45036:SF1">
    <property type="entry name" value="METHYLTRANSFERASE LIKE 7A"/>
    <property type="match status" value="1"/>
</dbReference>
<dbReference type="Pfam" id="PF13489">
    <property type="entry name" value="Methyltransf_23"/>
    <property type="match status" value="1"/>
</dbReference>
<dbReference type="GO" id="GO:0008168">
    <property type="term" value="F:methyltransferase activity"/>
    <property type="evidence" value="ECO:0007669"/>
    <property type="project" value="UniProtKB-KW"/>
</dbReference>
<sequence>MTTPPPFGDRIKCLFEPAYLHLWAMSSYIRVCKETIFTKGDILAPLLQVQRLRDEAFGRFWVEFSTPPPGAVAPPPTDETGGTFTPGGNVNGSSDLIPPILRTASGIVLDIGPGTGTQMPLLRSPAIKVIYGPEPCQGLHEKLQAKVNSEGLSSKYHILPCGAASSELLPALRETGTGVVDQHDRDGTGIFDTIICVRVLCSVPEMERTVEELYALLRPGGKLLITEHVVNPWRTAKGSLLGRVAQGIYQTFGWSFFVGDCALNRDIESALLRAAKKDGGWEVVDLEKNFTWSVMPYISGTLVKRSEKP</sequence>
<comment type="caution">
    <text evidence="2">The sequence shown here is derived from an EMBL/GenBank/DDBJ whole genome shotgun (WGS) entry which is preliminary data.</text>
</comment>
<dbReference type="Proteomes" id="UP001216150">
    <property type="component" value="Unassembled WGS sequence"/>
</dbReference>
<organism evidence="2 3">
    <name type="scientific">Penicillium hetheringtonii</name>
    <dbReference type="NCBI Taxonomy" id="911720"/>
    <lineage>
        <taxon>Eukaryota</taxon>
        <taxon>Fungi</taxon>
        <taxon>Dikarya</taxon>
        <taxon>Ascomycota</taxon>
        <taxon>Pezizomycotina</taxon>
        <taxon>Eurotiomycetes</taxon>
        <taxon>Eurotiomycetidae</taxon>
        <taxon>Eurotiales</taxon>
        <taxon>Aspergillaceae</taxon>
        <taxon>Penicillium</taxon>
    </lineage>
</organism>
<name>A0AAD6DZ97_9EURO</name>
<evidence type="ECO:0000313" key="3">
    <source>
        <dbReference type="Proteomes" id="UP001216150"/>
    </source>
</evidence>